<accession>A0AC61ND71</accession>
<protein>
    <submittedName>
        <fullName evidence="1">Uncharacterized protein</fullName>
    </submittedName>
</protein>
<dbReference type="Proteomes" id="UP000826212">
    <property type="component" value="Chromosome"/>
</dbReference>
<gene>
    <name evidence="1" type="ORF">K4L44_13060</name>
</gene>
<dbReference type="EMBL" id="CP081303">
    <property type="protein sequence ID" value="QZE13496.1"/>
    <property type="molecule type" value="Genomic_DNA"/>
</dbReference>
<keyword evidence="2" id="KW-1185">Reference proteome</keyword>
<name>A0AC61ND71_9BACT</name>
<proteinExistence type="predicted"/>
<evidence type="ECO:0000313" key="1">
    <source>
        <dbReference type="EMBL" id="QZE13496.1"/>
    </source>
</evidence>
<sequence>MSKRELKKHLDTLNEDQLKEMIVDLHDRFKDVKDFYKFFFNPDEDKLLEDAKTAINKEFYPARSRRPKMRPTVFKKNYKLLSTLGVSPEKLIELMLYYIDVAIQFPRSRNIRKANFHQSIYKTYEDCISYVFKEGFESIYMNKLEEIVDQTWKKDWPNKSNFDKVLDLYA</sequence>
<evidence type="ECO:0000313" key="2">
    <source>
        <dbReference type="Proteomes" id="UP000826212"/>
    </source>
</evidence>
<reference evidence="1" key="1">
    <citation type="submission" date="2021-08" db="EMBL/GenBank/DDBJ databases">
        <title>Novel anaerobic bacterium isolated from sea squirt in East Sea, Republic of Korea.</title>
        <authorList>
            <person name="Nguyen T.H."/>
            <person name="Li Z."/>
            <person name="Lee Y.-J."/>
            <person name="Ko J."/>
            <person name="Kim S.-G."/>
        </authorList>
    </citation>
    <scope>NUCLEOTIDE SEQUENCE</scope>
    <source>
        <strain evidence="1">KCTC 25031</strain>
    </source>
</reference>
<organism evidence="1 2">
    <name type="scientific">Halosquirtibacter laminarini</name>
    <dbReference type="NCBI Taxonomy" id="3374600"/>
    <lineage>
        <taxon>Bacteria</taxon>
        <taxon>Pseudomonadati</taxon>
        <taxon>Bacteroidota</taxon>
        <taxon>Bacteroidia</taxon>
        <taxon>Marinilabiliales</taxon>
        <taxon>Prolixibacteraceae</taxon>
        <taxon>Halosquirtibacter</taxon>
    </lineage>
</organism>